<dbReference type="RefSeq" id="WP_127786624.1">
    <property type="nucleotide sequence ID" value="NZ_SACL01000002.1"/>
</dbReference>
<gene>
    <name evidence="1" type="ORF">EOD42_06060</name>
</gene>
<dbReference type="Proteomes" id="UP000282957">
    <property type="component" value="Unassembled WGS sequence"/>
</dbReference>
<dbReference type="GO" id="GO:0008725">
    <property type="term" value="F:DNA-3-methyladenine glycosylase activity"/>
    <property type="evidence" value="ECO:0007669"/>
    <property type="project" value="InterPro"/>
</dbReference>
<reference evidence="1 2" key="1">
    <citation type="submission" date="2019-01" db="EMBL/GenBank/DDBJ databases">
        <authorList>
            <person name="Chen W.-M."/>
        </authorList>
    </citation>
    <scope>NUCLEOTIDE SEQUENCE [LARGE SCALE GENOMIC DNA]</scope>
    <source>
        <strain evidence="1 2">CCP-6</strain>
    </source>
</reference>
<dbReference type="EMBL" id="SACL01000002">
    <property type="protein sequence ID" value="RVT97396.1"/>
    <property type="molecule type" value="Genomic_DNA"/>
</dbReference>
<dbReference type="PANTHER" id="PTHR30037:SF3">
    <property type="entry name" value="BLR0857 PROTEIN"/>
    <property type="match status" value="1"/>
</dbReference>
<accession>A0A437MIE5</accession>
<dbReference type="OrthoDB" id="9795156at2"/>
<dbReference type="GO" id="GO:0006284">
    <property type="term" value="P:base-excision repair"/>
    <property type="evidence" value="ECO:0007669"/>
    <property type="project" value="InterPro"/>
</dbReference>
<organism evidence="1 2">
    <name type="scientific">Rhodovarius crocodyli</name>
    <dbReference type="NCBI Taxonomy" id="1979269"/>
    <lineage>
        <taxon>Bacteria</taxon>
        <taxon>Pseudomonadati</taxon>
        <taxon>Pseudomonadota</taxon>
        <taxon>Alphaproteobacteria</taxon>
        <taxon>Acetobacterales</taxon>
        <taxon>Roseomonadaceae</taxon>
        <taxon>Rhodovarius</taxon>
    </lineage>
</organism>
<dbReference type="PANTHER" id="PTHR30037">
    <property type="entry name" value="DNA-3-METHYLADENINE GLYCOSYLASE 1"/>
    <property type="match status" value="1"/>
</dbReference>
<dbReference type="InterPro" id="IPR052891">
    <property type="entry name" value="DNA-3mA_glycosylase"/>
</dbReference>
<dbReference type="InterPro" id="IPR005019">
    <property type="entry name" value="Adenine_glyco"/>
</dbReference>
<protein>
    <submittedName>
        <fullName evidence="1">3-methyladenine DNA glycosylase</fullName>
    </submittedName>
</protein>
<keyword evidence="2" id="KW-1185">Reference proteome</keyword>
<name>A0A437MIE5_9PROT</name>
<sequence>MKPFAEIEAIAAARKGGPEALRALLAETPSRSPAGIAALPDHRILAEMARRIFNAGFSSKVIAAKWPGFEAAFHGFDPNACAHLSEAASDALMSDPGIVRNGAKIQAVLANARLLLELAAEHGSAARFLAEWPDEDYAGLLELLKKRGSHLGGDSGMRFLRAIGKPAYITSKDVIAALIREGVVGKAPSNRKDFAAVQAAFNRWSAESGHDLTALSRILAMSVGE</sequence>
<dbReference type="AlphaFoldDB" id="A0A437MIE5"/>
<comment type="caution">
    <text evidence="1">The sequence shown here is derived from an EMBL/GenBank/DDBJ whole genome shotgun (WGS) entry which is preliminary data.</text>
</comment>
<dbReference type="Pfam" id="PF03352">
    <property type="entry name" value="Adenine_glyco"/>
    <property type="match status" value="1"/>
</dbReference>
<evidence type="ECO:0000313" key="2">
    <source>
        <dbReference type="Proteomes" id="UP000282957"/>
    </source>
</evidence>
<dbReference type="Gene3D" id="1.10.340.30">
    <property type="entry name" value="Hypothetical protein, domain 2"/>
    <property type="match status" value="1"/>
</dbReference>
<dbReference type="InterPro" id="IPR011257">
    <property type="entry name" value="DNA_glycosylase"/>
</dbReference>
<evidence type="ECO:0000313" key="1">
    <source>
        <dbReference type="EMBL" id="RVT97396.1"/>
    </source>
</evidence>
<proteinExistence type="predicted"/>
<dbReference type="SUPFAM" id="SSF48150">
    <property type="entry name" value="DNA-glycosylase"/>
    <property type="match status" value="1"/>
</dbReference>